<reference evidence="1 2" key="1">
    <citation type="submission" date="2017-05" db="EMBL/GenBank/DDBJ databases">
        <title>Genome sequence of Candidatus Fukatsuia symbiotica and Candidatus Hamiltonella defensa from Acyrthosiphon pisum strain 5D.</title>
        <authorList>
            <person name="Patel V.A."/>
            <person name="Chevignon G."/>
            <person name="Russell J.A."/>
            <person name="Oliver K.M."/>
        </authorList>
    </citation>
    <scope>NUCLEOTIDE SEQUENCE [LARGE SCALE GENOMIC DNA]</scope>
    <source>
        <strain evidence="1 2">5D</strain>
    </source>
</reference>
<dbReference type="AlphaFoldDB" id="A0A2U8I5P1"/>
<dbReference type="EMBL" id="CP021659">
    <property type="protein sequence ID" value="AWK14452.1"/>
    <property type="molecule type" value="Genomic_DNA"/>
</dbReference>
<accession>A0A2U8I5P1</accession>
<proteinExistence type="predicted"/>
<evidence type="ECO:0000313" key="2">
    <source>
        <dbReference type="Proteomes" id="UP000261875"/>
    </source>
</evidence>
<organism evidence="1 2">
    <name type="scientific">Candidatus Fukatsuia symbiotica</name>
    <dbReference type="NCBI Taxonomy" id="1878942"/>
    <lineage>
        <taxon>Bacteria</taxon>
        <taxon>Pseudomonadati</taxon>
        <taxon>Pseudomonadota</taxon>
        <taxon>Gammaproteobacteria</taxon>
        <taxon>Enterobacterales</taxon>
        <taxon>Yersiniaceae</taxon>
        <taxon>Candidatus Fukatsuia</taxon>
    </lineage>
</organism>
<evidence type="ECO:0000313" key="1">
    <source>
        <dbReference type="EMBL" id="AWK14452.1"/>
    </source>
</evidence>
<sequence>MHRQAGTYGKPVDQFTPQDFKNLTRAAERCSIGNCADLCMIAAREIVESGYPHPIELCTIEGKVEGFTLDHAFLRIYCDPKDQDAENCIIDPFMQMLSKPQQTKLVGMNQPITFEEPEYEKYLFCYAIHQETDTAQLVPMSRINNLGIHSIGKIFLDPKREFQFTH</sequence>
<name>A0A2U8I5P1_9GAMM</name>
<gene>
    <name evidence="1" type="ORF">CCS41_08145</name>
</gene>
<protein>
    <submittedName>
        <fullName evidence="1">Uncharacterized protein</fullName>
    </submittedName>
</protein>
<dbReference type="Proteomes" id="UP000261875">
    <property type="component" value="Chromosome"/>
</dbReference>
<keyword evidence="2" id="KW-1185">Reference proteome</keyword>
<dbReference type="KEGG" id="fsm:CCS41_08145"/>